<dbReference type="InterPro" id="IPR012337">
    <property type="entry name" value="RNaseH-like_sf"/>
</dbReference>
<protein>
    <recommendedName>
        <fullName evidence="3">Integrase catalytic domain-containing protein</fullName>
    </recommendedName>
</protein>
<proteinExistence type="predicted"/>
<dbReference type="EMBL" id="BGZK01000943">
    <property type="protein sequence ID" value="GBP65934.1"/>
    <property type="molecule type" value="Genomic_DNA"/>
</dbReference>
<evidence type="ECO:0000313" key="2">
    <source>
        <dbReference type="Proteomes" id="UP000299102"/>
    </source>
</evidence>
<dbReference type="Proteomes" id="UP000299102">
    <property type="component" value="Unassembled WGS sequence"/>
</dbReference>
<dbReference type="Gene3D" id="3.30.420.10">
    <property type="entry name" value="Ribonuclease H-like superfamily/Ribonuclease H"/>
    <property type="match status" value="1"/>
</dbReference>
<dbReference type="InterPro" id="IPR036397">
    <property type="entry name" value="RNaseH_sf"/>
</dbReference>
<reference evidence="1 2" key="1">
    <citation type="journal article" date="2019" name="Commun. Biol.">
        <title>The bagworm genome reveals a unique fibroin gene that provides high tensile strength.</title>
        <authorList>
            <person name="Kono N."/>
            <person name="Nakamura H."/>
            <person name="Ohtoshi R."/>
            <person name="Tomita M."/>
            <person name="Numata K."/>
            <person name="Arakawa K."/>
        </authorList>
    </citation>
    <scope>NUCLEOTIDE SEQUENCE [LARGE SCALE GENOMIC DNA]</scope>
</reference>
<organism evidence="1 2">
    <name type="scientific">Eumeta variegata</name>
    <name type="common">Bagworm moth</name>
    <name type="synonym">Eumeta japonica</name>
    <dbReference type="NCBI Taxonomy" id="151549"/>
    <lineage>
        <taxon>Eukaryota</taxon>
        <taxon>Metazoa</taxon>
        <taxon>Ecdysozoa</taxon>
        <taxon>Arthropoda</taxon>
        <taxon>Hexapoda</taxon>
        <taxon>Insecta</taxon>
        <taxon>Pterygota</taxon>
        <taxon>Neoptera</taxon>
        <taxon>Endopterygota</taxon>
        <taxon>Lepidoptera</taxon>
        <taxon>Glossata</taxon>
        <taxon>Ditrysia</taxon>
        <taxon>Tineoidea</taxon>
        <taxon>Psychidae</taxon>
        <taxon>Oiketicinae</taxon>
        <taxon>Eumeta</taxon>
    </lineage>
</organism>
<dbReference type="AlphaFoldDB" id="A0A4C1XTP7"/>
<dbReference type="OrthoDB" id="775972at2759"/>
<evidence type="ECO:0008006" key="3">
    <source>
        <dbReference type="Google" id="ProtNLM"/>
    </source>
</evidence>
<gene>
    <name evidence="1" type="ORF">EVAR_50283_1</name>
</gene>
<dbReference type="GO" id="GO:0003676">
    <property type="term" value="F:nucleic acid binding"/>
    <property type="evidence" value="ECO:0007669"/>
    <property type="project" value="InterPro"/>
</dbReference>
<accession>A0A4C1XTP7</accession>
<dbReference type="SUPFAM" id="SSF53098">
    <property type="entry name" value="Ribonuclease H-like"/>
    <property type="match status" value="1"/>
</dbReference>
<name>A0A4C1XTP7_EUMVA</name>
<keyword evidence="2" id="KW-1185">Reference proteome</keyword>
<dbReference type="STRING" id="151549.A0A4C1XTP7"/>
<evidence type="ECO:0000313" key="1">
    <source>
        <dbReference type="EMBL" id="GBP65934.1"/>
    </source>
</evidence>
<sequence length="120" mass="13779">MTIKSLMLSRSEAVLTPVQINELAASQLLKEYTGWPEIVLIVDVKVETIVHAIVFGWISRYGCPKKVVTDQRRQFKSHVYQNMAKLYGIQLARTTAYQGRADPPQRLCAKPMKRLFFHES</sequence>
<comment type="caution">
    <text evidence="1">The sequence shown here is derived from an EMBL/GenBank/DDBJ whole genome shotgun (WGS) entry which is preliminary data.</text>
</comment>